<dbReference type="RefSeq" id="WP_345446446.1">
    <property type="nucleotide sequence ID" value="NZ_BAABKP010000003.1"/>
</dbReference>
<evidence type="ECO:0000256" key="2">
    <source>
        <dbReference type="ARBA" id="ARBA00023125"/>
    </source>
</evidence>
<sequence>MGKFERIYHDLARDIDEGKYKVGDLLPSEKMLTEKYAVSRETARKALAILTDRGYIQRIMGKGSLVVDHKRYSIPVSSLISYKEFAESASKTAHTELISIEEGILPPVPFQPLAVKEEVTSIPVTHIIRVRHMDGIPAIIDYDYIAKSVAPIIPQRAAENSLYQYFEEELNLSITSSAKQITVEPATPNDAKYLNLHAGEYVAVTTSITVLEDGTAFQYTISRHRADKFRYLDFAHRRQNIPESE</sequence>
<dbReference type="SMART" id="SM00866">
    <property type="entry name" value="UTRA"/>
    <property type="match status" value="1"/>
</dbReference>
<dbReference type="InterPro" id="IPR000524">
    <property type="entry name" value="Tscrpt_reg_HTH_GntR"/>
</dbReference>
<keyword evidence="2" id="KW-0238">DNA-binding</keyword>
<dbReference type="Gene3D" id="3.40.1410.10">
    <property type="entry name" value="Chorismate lyase-like"/>
    <property type="match status" value="1"/>
</dbReference>
<dbReference type="InterPro" id="IPR011663">
    <property type="entry name" value="UTRA"/>
</dbReference>
<organism evidence="6 7">
    <name type="scientific">Rothia endophytica</name>
    <dbReference type="NCBI Taxonomy" id="1324766"/>
    <lineage>
        <taxon>Bacteria</taxon>
        <taxon>Bacillati</taxon>
        <taxon>Actinomycetota</taxon>
        <taxon>Actinomycetes</taxon>
        <taxon>Micrococcales</taxon>
        <taxon>Micrococcaceae</taxon>
        <taxon>Rothia</taxon>
    </lineage>
</organism>
<accession>A0ABP9BNI3</accession>
<reference evidence="7" key="1">
    <citation type="journal article" date="2019" name="Int. J. Syst. Evol. Microbiol.">
        <title>The Global Catalogue of Microorganisms (GCM) 10K type strain sequencing project: providing services to taxonomists for standard genome sequencing and annotation.</title>
        <authorList>
            <consortium name="The Broad Institute Genomics Platform"/>
            <consortium name="The Broad Institute Genome Sequencing Center for Infectious Disease"/>
            <person name="Wu L."/>
            <person name="Ma J."/>
        </authorList>
    </citation>
    <scope>NUCLEOTIDE SEQUENCE [LARGE SCALE GENOMIC DNA]</scope>
    <source>
        <strain evidence="7">JCM 18541</strain>
    </source>
</reference>
<keyword evidence="3" id="KW-0804">Transcription</keyword>
<dbReference type="InterPro" id="IPR012770">
    <property type="entry name" value="TreR"/>
</dbReference>
<dbReference type="Pfam" id="PF07702">
    <property type="entry name" value="UTRA"/>
    <property type="match status" value="1"/>
</dbReference>
<dbReference type="InterPro" id="IPR050679">
    <property type="entry name" value="Bact_HTH_transcr_reg"/>
</dbReference>
<dbReference type="PANTHER" id="PTHR44846:SF12">
    <property type="entry name" value="HTH-TYPE TRANSCRIPTIONAL REGULATOR TRER"/>
    <property type="match status" value="1"/>
</dbReference>
<evidence type="ECO:0000256" key="4">
    <source>
        <dbReference type="NCBIfam" id="TIGR02404"/>
    </source>
</evidence>
<dbReference type="Proteomes" id="UP001500187">
    <property type="component" value="Unassembled WGS sequence"/>
</dbReference>
<dbReference type="SUPFAM" id="SSF46785">
    <property type="entry name" value="Winged helix' DNA-binding domain"/>
    <property type="match status" value="1"/>
</dbReference>
<dbReference type="InterPro" id="IPR036388">
    <property type="entry name" value="WH-like_DNA-bd_sf"/>
</dbReference>
<keyword evidence="1" id="KW-0805">Transcription regulation</keyword>
<dbReference type="Gene3D" id="1.10.10.10">
    <property type="entry name" value="Winged helix-like DNA-binding domain superfamily/Winged helix DNA-binding domain"/>
    <property type="match status" value="1"/>
</dbReference>
<feature type="domain" description="HTH gntR-type" evidence="5">
    <location>
        <begin position="1"/>
        <end position="69"/>
    </location>
</feature>
<evidence type="ECO:0000259" key="5">
    <source>
        <dbReference type="PROSITE" id="PS50949"/>
    </source>
</evidence>
<dbReference type="InterPro" id="IPR036390">
    <property type="entry name" value="WH_DNA-bd_sf"/>
</dbReference>
<dbReference type="NCBIfam" id="TIGR02404">
    <property type="entry name" value="trehalos_R_Bsub"/>
    <property type="match status" value="1"/>
</dbReference>
<evidence type="ECO:0000256" key="1">
    <source>
        <dbReference type="ARBA" id="ARBA00023015"/>
    </source>
</evidence>
<dbReference type="PROSITE" id="PS50949">
    <property type="entry name" value="HTH_GNTR"/>
    <property type="match status" value="1"/>
</dbReference>
<dbReference type="PRINTS" id="PR00035">
    <property type="entry name" value="HTHGNTR"/>
</dbReference>
<protein>
    <recommendedName>
        <fullName evidence="4">Trehalose operon repressor</fullName>
    </recommendedName>
</protein>
<keyword evidence="7" id="KW-1185">Reference proteome</keyword>
<dbReference type="Pfam" id="PF00392">
    <property type="entry name" value="GntR"/>
    <property type="match status" value="1"/>
</dbReference>
<evidence type="ECO:0000313" key="7">
    <source>
        <dbReference type="Proteomes" id="UP001500187"/>
    </source>
</evidence>
<dbReference type="SUPFAM" id="SSF64288">
    <property type="entry name" value="Chorismate lyase-like"/>
    <property type="match status" value="1"/>
</dbReference>
<name>A0ABP9BNI3_9MICC</name>
<dbReference type="EMBL" id="BAABKP010000003">
    <property type="protein sequence ID" value="GAA4797812.1"/>
    <property type="molecule type" value="Genomic_DNA"/>
</dbReference>
<evidence type="ECO:0000256" key="3">
    <source>
        <dbReference type="ARBA" id="ARBA00023163"/>
    </source>
</evidence>
<dbReference type="SMART" id="SM00345">
    <property type="entry name" value="HTH_GNTR"/>
    <property type="match status" value="1"/>
</dbReference>
<dbReference type="InterPro" id="IPR028978">
    <property type="entry name" value="Chorismate_lyase_/UTRA_dom_sf"/>
</dbReference>
<dbReference type="CDD" id="cd07377">
    <property type="entry name" value="WHTH_GntR"/>
    <property type="match status" value="1"/>
</dbReference>
<dbReference type="PANTHER" id="PTHR44846">
    <property type="entry name" value="MANNOSYL-D-GLYCERATE TRANSPORT/METABOLISM SYSTEM REPRESSOR MNGR-RELATED"/>
    <property type="match status" value="1"/>
</dbReference>
<comment type="caution">
    <text evidence="6">The sequence shown here is derived from an EMBL/GenBank/DDBJ whole genome shotgun (WGS) entry which is preliminary data.</text>
</comment>
<evidence type="ECO:0000313" key="6">
    <source>
        <dbReference type="EMBL" id="GAA4797812.1"/>
    </source>
</evidence>
<proteinExistence type="predicted"/>
<gene>
    <name evidence="6" type="primary">treR</name>
    <name evidence="6" type="ORF">GCM10023352_16840</name>
</gene>